<dbReference type="AlphaFoldDB" id="A0A2W7QSG7"/>
<dbReference type="SUPFAM" id="SSF55008">
    <property type="entry name" value="HMA, heavy metal-associated domain"/>
    <property type="match status" value="1"/>
</dbReference>
<dbReference type="GO" id="GO:0046872">
    <property type="term" value="F:metal ion binding"/>
    <property type="evidence" value="ECO:0007669"/>
    <property type="project" value="UniProtKB-KW"/>
</dbReference>
<evidence type="ECO:0000256" key="1">
    <source>
        <dbReference type="ARBA" id="ARBA00022723"/>
    </source>
</evidence>
<dbReference type="Gene3D" id="3.30.70.100">
    <property type="match status" value="1"/>
</dbReference>
<dbReference type="InterPro" id="IPR006121">
    <property type="entry name" value="HMA_dom"/>
</dbReference>
<reference evidence="4 5" key="1">
    <citation type="submission" date="2018-06" db="EMBL/GenBank/DDBJ databases">
        <title>Genomic Encyclopedia of Archaeal and Bacterial Type Strains, Phase II (KMG-II): from individual species to whole genera.</title>
        <authorList>
            <person name="Goeker M."/>
        </authorList>
    </citation>
    <scope>NUCLEOTIDE SEQUENCE [LARGE SCALE GENOMIC DNA]</scope>
    <source>
        <strain evidence="4 5">DSM 22686</strain>
    </source>
</reference>
<evidence type="ECO:0000256" key="2">
    <source>
        <dbReference type="SAM" id="SignalP"/>
    </source>
</evidence>
<dbReference type="Pfam" id="PF00403">
    <property type="entry name" value="HMA"/>
    <property type="match status" value="1"/>
</dbReference>
<feature type="domain" description="HMA" evidence="3">
    <location>
        <begin position="37"/>
        <end position="103"/>
    </location>
</feature>
<dbReference type="PROSITE" id="PS51257">
    <property type="entry name" value="PROKAR_LIPOPROTEIN"/>
    <property type="match status" value="1"/>
</dbReference>
<protein>
    <submittedName>
        <fullName evidence="4">Copper ion binding protein</fullName>
    </submittedName>
</protein>
<gene>
    <name evidence="4" type="ORF">LV84_03705</name>
</gene>
<dbReference type="InterPro" id="IPR017969">
    <property type="entry name" value="Heavy-metal-associated_CS"/>
</dbReference>
<dbReference type="EMBL" id="QKZU01000018">
    <property type="protein sequence ID" value="PZX51548.1"/>
    <property type="molecule type" value="Genomic_DNA"/>
</dbReference>
<accession>A0A2W7QSG7</accession>
<feature type="chain" id="PRO_5015970261" evidence="2">
    <location>
        <begin position="21"/>
        <end position="110"/>
    </location>
</feature>
<feature type="signal peptide" evidence="2">
    <location>
        <begin position="1"/>
        <end position="20"/>
    </location>
</feature>
<dbReference type="Proteomes" id="UP000249115">
    <property type="component" value="Unassembled WGS sequence"/>
</dbReference>
<proteinExistence type="predicted"/>
<dbReference type="FunFam" id="3.30.70.100:FF:000001">
    <property type="entry name" value="ATPase copper transporting beta"/>
    <property type="match status" value="1"/>
</dbReference>
<dbReference type="PRINTS" id="PR00942">
    <property type="entry name" value="CUATPASEI"/>
</dbReference>
<keyword evidence="1" id="KW-0479">Metal-binding</keyword>
<dbReference type="RefSeq" id="WP_205635699.1">
    <property type="nucleotide sequence ID" value="NZ_MSSV01000002.1"/>
</dbReference>
<organism evidence="4 5">
    <name type="scientific">Algoriphagus ratkowskyi</name>
    <dbReference type="NCBI Taxonomy" id="57028"/>
    <lineage>
        <taxon>Bacteria</taxon>
        <taxon>Pseudomonadati</taxon>
        <taxon>Bacteroidota</taxon>
        <taxon>Cytophagia</taxon>
        <taxon>Cytophagales</taxon>
        <taxon>Cyclobacteriaceae</taxon>
        <taxon>Algoriphagus</taxon>
    </lineage>
</organism>
<name>A0A2W7QSG7_9BACT</name>
<dbReference type="CDD" id="cd00371">
    <property type="entry name" value="HMA"/>
    <property type="match status" value="1"/>
</dbReference>
<dbReference type="PROSITE" id="PS01047">
    <property type="entry name" value="HMA_1"/>
    <property type="match status" value="1"/>
</dbReference>
<dbReference type="InterPro" id="IPR036163">
    <property type="entry name" value="HMA_dom_sf"/>
</dbReference>
<evidence type="ECO:0000259" key="3">
    <source>
        <dbReference type="PROSITE" id="PS50846"/>
    </source>
</evidence>
<dbReference type="PANTHER" id="PTHR46594">
    <property type="entry name" value="P-TYPE CATION-TRANSPORTING ATPASE"/>
    <property type="match status" value="1"/>
</dbReference>
<evidence type="ECO:0000313" key="4">
    <source>
        <dbReference type="EMBL" id="PZX51548.1"/>
    </source>
</evidence>
<dbReference type="PANTHER" id="PTHR46594:SF4">
    <property type="entry name" value="P-TYPE CATION-TRANSPORTING ATPASE"/>
    <property type="match status" value="1"/>
</dbReference>
<dbReference type="PROSITE" id="PS50846">
    <property type="entry name" value="HMA_2"/>
    <property type="match status" value="1"/>
</dbReference>
<evidence type="ECO:0000313" key="5">
    <source>
        <dbReference type="Proteomes" id="UP000249115"/>
    </source>
</evidence>
<sequence length="110" mass="11922">MKIAVNFSLLLMVVLLLGCAENPKKSSRADVNLADNVFVEVSIEGMSCMACVAKVKNTLSDLEGIYEVKVSLENKNATIQYNPDNIALDKIKQAIDEIGYKAGAVKTLSQ</sequence>
<keyword evidence="2" id="KW-0732">Signal</keyword>
<comment type="caution">
    <text evidence="4">The sequence shown here is derived from an EMBL/GenBank/DDBJ whole genome shotgun (WGS) entry which is preliminary data.</text>
</comment>